<dbReference type="AlphaFoldDB" id="A0A6I2R3X5"/>
<evidence type="ECO:0000313" key="1">
    <source>
        <dbReference type="EMBL" id="MSB19700.1"/>
    </source>
</evidence>
<dbReference type="Proteomes" id="UP000434475">
    <property type="component" value="Unassembled WGS sequence"/>
</dbReference>
<reference evidence="1 2" key="1">
    <citation type="journal article" date="2019" name="Nat. Med.">
        <title>A library of human gut bacterial isolates paired with longitudinal multiomics data enables mechanistic microbiome research.</title>
        <authorList>
            <person name="Poyet M."/>
            <person name="Groussin M."/>
            <person name="Gibbons S.M."/>
            <person name="Avila-Pacheco J."/>
            <person name="Jiang X."/>
            <person name="Kearney S.M."/>
            <person name="Perrotta A.R."/>
            <person name="Berdy B."/>
            <person name="Zhao S."/>
            <person name="Lieberman T.D."/>
            <person name="Swanson P.K."/>
            <person name="Smith M."/>
            <person name="Roesemann S."/>
            <person name="Alexander J.E."/>
            <person name="Rich S.A."/>
            <person name="Livny J."/>
            <person name="Vlamakis H."/>
            <person name="Clish C."/>
            <person name="Bullock K."/>
            <person name="Deik A."/>
            <person name="Scott J."/>
            <person name="Pierce K.A."/>
            <person name="Xavier R.J."/>
            <person name="Alm E.J."/>
        </authorList>
    </citation>
    <scope>NUCLEOTIDE SEQUENCE [LARGE SCALE GENOMIC DNA]</scope>
    <source>
        <strain evidence="1 2">BIOML-A2</strain>
    </source>
</reference>
<name>A0A6I2R3X5_FLAPL</name>
<dbReference type="EMBL" id="WKPR01000007">
    <property type="protein sequence ID" value="MSB19700.1"/>
    <property type="molecule type" value="Genomic_DNA"/>
</dbReference>
<organism evidence="1 2">
    <name type="scientific">Flavonifractor plautii</name>
    <name type="common">Fusobacterium plautii</name>
    <dbReference type="NCBI Taxonomy" id="292800"/>
    <lineage>
        <taxon>Bacteria</taxon>
        <taxon>Bacillati</taxon>
        <taxon>Bacillota</taxon>
        <taxon>Clostridia</taxon>
        <taxon>Eubacteriales</taxon>
        <taxon>Oscillospiraceae</taxon>
        <taxon>Flavonifractor</taxon>
    </lineage>
</organism>
<accession>A0A6I2R3X5</accession>
<evidence type="ECO:0000313" key="2">
    <source>
        <dbReference type="Proteomes" id="UP000434475"/>
    </source>
</evidence>
<gene>
    <name evidence="1" type="ORF">GKE97_09230</name>
</gene>
<sequence>MFTQENFNYSEAKIGDYVEQAVVDDAMDCLPPASMSARCAQMGEPYSHREDPETGRLRPTYYTFKRVAGEWPNGIWQFCGCCFQGETVPRGKDPIYC</sequence>
<protein>
    <submittedName>
        <fullName evidence="1">Uncharacterized protein</fullName>
    </submittedName>
</protein>
<comment type="caution">
    <text evidence="1">The sequence shown here is derived from an EMBL/GenBank/DDBJ whole genome shotgun (WGS) entry which is preliminary data.</text>
</comment>
<proteinExistence type="predicted"/>